<dbReference type="InterPro" id="IPR036938">
    <property type="entry name" value="PAP2/HPO_sf"/>
</dbReference>
<gene>
    <name evidence="8" type="ORF">MCNF_38490</name>
</gene>
<evidence type="ECO:0000256" key="3">
    <source>
        <dbReference type="ARBA" id="ARBA00022989"/>
    </source>
</evidence>
<feature type="region of interest" description="Disordered" evidence="5">
    <location>
        <begin position="381"/>
        <end position="407"/>
    </location>
</feature>
<dbReference type="SUPFAM" id="SSF48317">
    <property type="entry name" value="Acid phosphatase/Vanadium-dependent haloperoxidase"/>
    <property type="match status" value="1"/>
</dbReference>
<evidence type="ECO:0000256" key="1">
    <source>
        <dbReference type="ARBA" id="ARBA00004141"/>
    </source>
</evidence>
<dbReference type="InterPro" id="IPR052185">
    <property type="entry name" value="IPC_Synthase-Related"/>
</dbReference>
<dbReference type="Pfam" id="PF14378">
    <property type="entry name" value="PAP2_3"/>
    <property type="match status" value="1"/>
</dbReference>
<proteinExistence type="predicted"/>
<keyword evidence="4 6" id="KW-0472">Membrane</keyword>
<name>A0A7I7Y1N2_9MYCO</name>
<keyword evidence="9" id="KW-1185">Reference proteome</keyword>
<evidence type="ECO:0000256" key="2">
    <source>
        <dbReference type="ARBA" id="ARBA00022692"/>
    </source>
</evidence>
<dbReference type="InterPro" id="IPR026841">
    <property type="entry name" value="Aur1/Ipt1"/>
</dbReference>
<dbReference type="AlphaFoldDB" id="A0A7I7Y1N2"/>
<comment type="subcellular location">
    <subcellularLocation>
        <location evidence="1">Membrane</location>
        <topology evidence="1">Multi-pass membrane protein</topology>
    </subcellularLocation>
</comment>
<organism evidence="8 9">
    <name type="scientific">Mycolicibacterium confluentis</name>
    <dbReference type="NCBI Taxonomy" id="28047"/>
    <lineage>
        <taxon>Bacteria</taxon>
        <taxon>Bacillati</taxon>
        <taxon>Actinomycetota</taxon>
        <taxon>Actinomycetes</taxon>
        <taxon>Mycobacteriales</taxon>
        <taxon>Mycobacteriaceae</taxon>
        <taxon>Mycolicibacterium</taxon>
    </lineage>
</organism>
<reference evidence="8" key="1">
    <citation type="journal article" date="2019" name="Emerg. Microbes Infect.">
        <title>Comprehensive subspecies identification of 175 nontuberculous mycobacteria species based on 7547 genomic profiles.</title>
        <authorList>
            <person name="Matsumoto Y."/>
            <person name="Kinjo T."/>
            <person name="Motooka D."/>
            <person name="Nabeya D."/>
            <person name="Jung N."/>
            <person name="Uechi K."/>
            <person name="Horii T."/>
            <person name="Iida T."/>
            <person name="Fujita J."/>
            <person name="Nakamura S."/>
        </authorList>
    </citation>
    <scope>NUCLEOTIDE SEQUENCE [LARGE SCALE GENOMIC DNA]</scope>
    <source>
        <strain evidence="8">JCM 13671</strain>
    </source>
</reference>
<feature type="domain" description="Inositolphosphotransferase Aur1/Ipt1" evidence="7">
    <location>
        <begin position="124"/>
        <end position="349"/>
    </location>
</feature>
<dbReference type="PANTHER" id="PTHR31310:SF7">
    <property type="entry name" value="PA-PHOSPHATASE RELATED-FAMILY PROTEIN DDB_G0268928"/>
    <property type="match status" value="1"/>
</dbReference>
<feature type="transmembrane region" description="Helical" evidence="6">
    <location>
        <begin position="39"/>
        <end position="57"/>
    </location>
</feature>
<feature type="transmembrane region" description="Helical" evidence="6">
    <location>
        <begin position="334"/>
        <end position="354"/>
    </location>
</feature>
<feature type="transmembrane region" description="Helical" evidence="6">
    <location>
        <begin position="187"/>
        <end position="205"/>
    </location>
</feature>
<sequence length="407" mass="44665">MNYAHSTYREAPVSAIDETPVVRAAESPEGRALQRRLTLIRRIAMTTWAAVVVFLTVTDGFAFNRELLLVYICAGLAAASIGRRRVLYVIRDWLPFAFILIVYDLSRGAADLIGRPTLWHWQADVDRWMFFGVMPTVWLQEQLKQAHPPWWEVVISTTYMSFFILPYVIAAVLWLRNREEWKRFAKLFVALSFSGLVIYTLLPAAPPWAAARCTADDVAGGPANPACMFTSARGVPDGGVLGAMAHSQAGAHDWVERISTRGWGVLNLDTARALLDQGQASVNLVAAIPSLHAGLSLGIALFLWNRINPWWRPVLVAYVLTMAFTLVYSAEHYVIDILLGWALALAVVWILAAMDRRRADGSAQIDLAQGLGDGPDGLRAGGQSHDVAGSEGQARSVVGELDGGRTG</sequence>
<evidence type="ECO:0000259" key="7">
    <source>
        <dbReference type="Pfam" id="PF14378"/>
    </source>
</evidence>
<evidence type="ECO:0000313" key="9">
    <source>
        <dbReference type="Proteomes" id="UP000466931"/>
    </source>
</evidence>
<protein>
    <submittedName>
        <fullName evidence="8">Phosphatidic acid phosphatase</fullName>
    </submittedName>
</protein>
<dbReference type="PANTHER" id="PTHR31310">
    <property type="match status" value="1"/>
</dbReference>
<evidence type="ECO:0000313" key="8">
    <source>
        <dbReference type="EMBL" id="BBZ35244.1"/>
    </source>
</evidence>
<dbReference type="GO" id="GO:0016020">
    <property type="term" value="C:membrane"/>
    <property type="evidence" value="ECO:0007669"/>
    <property type="project" value="UniProtKB-SubCell"/>
</dbReference>
<feature type="transmembrane region" description="Helical" evidence="6">
    <location>
        <begin position="310"/>
        <end position="328"/>
    </location>
</feature>
<reference evidence="8" key="2">
    <citation type="submission" date="2020-02" db="EMBL/GenBank/DDBJ databases">
        <authorList>
            <person name="Matsumoto Y."/>
            <person name="Motooka D."/>
            <person name="Nakamura S."/>
        </authorList>
    </citation>
    <scope>NUCLEOTIDE SEQUENCE</scope>
    <source>
        <strain evidence="8">JCM 13671</strain>
    </source>
</reference>
<feature type="transmembrane region" description="Helical" evidence="6">
    <location>
        <begin position="153"/>
        <end position="175"/>
    </location>
</feature>
<dbReference type="Gene3D" id="1.20.144.10">
    <property type="entry name" value="Phosphatidic acid phosphatase type 2/haloperoxidase"/>
    <property type="match status" value="1"/>
</dbReference>
<evidence type="ECO:0000256" key="6">
    <source>
        <dbReference type="SAM" id="Phobius"/>
    </source>
</evidence>
<keyword evidence="3 6" id="KW-1133">Transmembrane helix</keyword>
<evidence type="ECO:0000256" key="5">
    <source>
        <dbReference type="SAM" id="MobiDB-lite"/>
    </source>
</evidence>
<feature type="transmembrane region" description="Helical" evidence="6">
    <location>
        <begin position="284"/>
        <end position="303"/>
    </location>
</feature>
<accession>A0A7I7Y1N2</accession>
<evidence type="ECO:0000256" key="4">
    <source>
        <dbReference type="ARBA" id="ARBA00023136"/>
    </source>
</evidence>
<dbReference type="Proteomes" id="UP000466931">
    <property type="component" value="Chromosome"/>
</dbReference>
<keyword evidence="2 6" id="KW-0812">Transmembrane</keyword>
<dbReference type="EMBL" id="AP022612">
    <property type="protein sequence ID" value="BBZ35244.1"/>
    <property type="molecule type" value="Genomic_DNA"/>
</dbReference>